<keyword evidence="6 7" id="KW-0472">Membrane</keyword>
<dbReference type="Pfam" id="PF19053">
    <property type="entry name" value="EccD"/>
    <property type="match status" value="1"/>
</dbReference>
<keyword evidence="5 7" id="KW-1133">Transmembrane helix</keyword>
<protein>
    <submittedName>
        <fullName evidence="9">Type VII secretion integral membrane protein EccD</fullName>
    </submittedName>
</protein>
<evidence type="ECO:0000313" key="9">
    <source>
        <dbReference type="EMBL" id="MBE1532090.1"/>
    </source>
</evidence>
<gene>
    <name evidence="9" type="ORF">H4W34_001923</name>
</gene>
<evidence type="ECO:0000313" key="10">
    <source>
        <dbReference type="Proteomes" id="UP000627838"/>
    </source>
</evidence>
<proteinExistence type="inferred from homology"/>
<comment type="caution">
    <text evidence="9">The sequence shown here is derived from an EMBL/GenBank/DDBJ whole genome shotgun (WGS) entry which is preliminary data.</text>
</comment>
<dbReference type="NCBIfam" id="TIGR03920">
    <property type="entry name" value="T7SS_EccD"/>
    <property type="match status" value="1"/>
</dbReference>
<evidence type="ECO:0000256" key="4">
    <source>
        <dbReference type="ARBA" id="ARBA00022692"/>
    </source>
</evidence>
<feature type="transmembrane region" description="Helical" evidence="7">
    <location>
        <begin position="345"/>
        <end position="362"/>
    </location>
</feature>
<organism evidence="9 10">
    <name type="scientific">Actinomadura algeriensis</name>
    <dbReference type="NCBI Taxonomy" id="1679523"/>
    <lineage>
        <taxon>Bacteria</taxon>
        <taxon>Bacillati</taxon>
        <taxon>Actinomycetota</taxon>
        <taxon>Actinomycetes</taxon>
        <taxon>Streptosporangiales</taxon>
        <taxon>Thermomonosporaceae</taxon>
        <taxon>Actinomadura</taxon>
    </lineage>
</organism>
<keyword evidence="4 7" id="KW-0812">Transmembrane</keyword>
<evidence type="ECO:0000256" key="7">
    <source>
        <dbReference type="SAM" id="Phobius"/>
    </source>
</evidence>
<keyword evidence="10" id="KW-1185">Reference proteome</keyword>
<feature type="transmembrane region" description="Helical" evidence="7">
    <location>
        <begin position="237"/>
        <end position="259"/>
    </location>
</feature>
<dbReference type="Proteomes" id="UP000627838">
    <property type="component" value="Unassembled WGS sequence"/>
</dbReference>
<dbReference type="InterPro" id="IPR006707">
    <property type="entry name" value="T7SS_EccD"/>
</dbReference>
<evidence type="ECO:0000259" key="8">
    <source>
        <dbReference type="Pfam" id="PF19053"/>
    </source>
</evidence>
<dbReference type="InterPro" id="IPR044049">
    <property type="entry name" value="EccD_transm"/>
</dbReference>
<dbReference type="EMBL" id="JADBDZ010000001">
    <property type="protein sequence ID" value="MBE1532090.1"/>
    <property type="molecule type" value="Genomic_DNA"/>
</dbReference>
<feature type="transmembrane region" description="Helical" evidence="7">
    <location>
        <begin position="369"/>
        <end position="388"/>
    </location>
</feature>
<feature type="transmembrane region" description="Helical" evidence="7">
    <location>
        <begin position="400"/>
        <end position="418"/>
    </location>
</feature>
<comment type="subcellular location">
    <subcellularLocation>
        <location evidence="1">Cell membrane</location>
        <topology evidence="1">Multi-pass membrane protein</topology>
    </subcellularLocation>
</comment>
<dbReference type="InterPro" id="IPR024962">
    <property type="entry name" value="YukD-like"/>
</dbReference>
<evidence type="ECO:0000256" key="1">
    <source>
        <dbReference type="ARBA" id="ARBA00004651"/>
    </source>
</evidence>
<dbReference type="Pfam" id="PF08817">
    <property type="entry name" value="YukD"/>
    <property type="match status" value="1"/>
</dbReference>
<evidence type="ECO:0000256" key="2">
    <source>
        <dbReference type="ARBA" id="ARBA00006162"/>
    </source>
</evidence>
<evidence type="ECO:0000256" key="5">
    <source>
        <dbReference type="ARBA" id="ARBA00022989"/>
    </source>
</evidence>
<feature type="transmembrane region" description="Helical" evidence="7">
    <location>
        <begin position="125"/>
        <end position="145"/>
    </location>
</feature>
<feature type="transmembrane region" description="Helical" evidence="7">
    <location>
        <begin position="157"/>
        <end position="175"/>
    </location>
</feature>
<dbReference type="RefSeq" id="WP_192758840.1">
    <property type="nucleotide sequence ID" value="NZ_JADBDZ010000001.1"/>
</dbReference>
<feature type="transmembrane region" description="Helical" evidence="7">
    <location>
        <begin position="182"/>
        <end position="204"/>
    </location>
</feature>
<feature type="transmembrane region" description="Helical" evidence="7">
    <location>
        <begin position="210"/>
        <end position="230"/>
    </location>
</feature>
<sequence length="460" mass="45592">MTEPPERPEPSADGYRRVTVAGPRRRTDLLLPGGVPVAALLPRLMALCVPDRDGDEPAAWRLTRLDGRPVPPGGSLDAAGVADGEVLTLHPRAVRVPPPEVEDVRGAVEDRVDEGTWLWGPRATFGFAIVLAAAGPLAVAVRAGWATTWDLPAGTAAGRAACAFAAALLAVLAAWSCGGRPVLARIVLGAGCLWGALAAGLAAAAATVPAAPAVTALAATGALAVAALAWAREPAALPFAAGSAVAVAAAGVVSAGGLLGEPAHGLRTAAVLLVLAAGALPRAAMTLGGLAGADQRAREHGRVPAGQVEARLHATEGILVGALAGTGGAAAAAIVLLTTGGFRDQVLAGVVSLALVLRSRLFDRGAHVLCLRVAGVAGLGAAGFAAAADTAGGRLADWSPGLALAVAAVIAGLSAVPLPRVPRARLRRVLDWTELLVIVAMVAAAAAAYGTFDGLGDLSP</sequence>
<feature type="transmembrane region" description="Helical" evidence="7">
    <location>
        <begin position="430"/>
        <end position="452"/>
    </location>
</feature>
<feature type="transmembrane region" description="Helical" evidence="7">
    <location>
        <begin position="314"/>
        <end position="339"/>
    </location>
</feature>
<evidence type="ECO:0000256" key="6">
    <source>
        <dbReference type="ARBA" id="ARBA00023136"/>
    </source>
</evidence>
<feature type="domain" description="EccD-like transmembrane" evidence="8">
    <location>
        <begin position="124"/>
        <end position="453"/>
    </location>
</feature>
<comment type="similarity">
    <text evidence="2">Belongs to the EccD/Snm4 family.</text>
</comment>
<dbReference type="Gene3D" id="3.10.20.90">
    <property type="entry name" value="Phosphatidylinositol 3-kinase Catalytic Subunit, Chain A, domain 1"/>
    <property type="match status" value="1"/>
</dbReference>
<reference evidence="9 10" key="1">
    <citation type="submission" date="2020-10" db="EMBL/GenBank/DDBJ databases">
        <title>Sequencing the genomes of 1000 actinobacteria strains.</title>
        <authorList>
            <person name="Klenk H.-P."/>
        </authorList>
    </citation>
    <scope>NUCLEOTIDE SEQUENCE [LARGE SCALE GENOMIC DNA]</scope>
    <source>
        <strain evidence="9 10">DSM 46744</strain>
    </source>
</reference>
<feature type="transmembrane region" description="Helical" evidence="7">
    <location>
        <begin position="271"/>
        <end position="293"/>
    </location>
</feature>
<keyword evidence="3" id="KW-1003">Cell membrane</keyword>
<name>A0ABR9JNG5_9ACTN</name>
<accession>A0ABR9JNG5</accession>
<evidence type="ECO:0000256" key="3">
    <source>
        <dbReference type="ARBA" id="ARBA00022475"/>
    </source>
</evidence>